<gene>
    <name evidence="4" type="ORF">IAA55_03255</name>
</gene>
<sequence length="299" mass="34465">MRKILTQVSWQEETLEEIRVRVGQPMIFVYGNRERFLSREPPYLTEKCRAPWIVTEQQMRQMLNFMCSYSLYAYTKDLNMGFLTLPGGNRVGIAGEMVQEERRSAAMEYPCFFNIRIAKEKKGCAEGILPYICQGMDIYHTLIAAPPGVGKTTYLRDLIRLLSGEEAAGRNITVVDERYEIAAGVHGVPQNDLGMRTDVISGCRKEEAMLLALRTMKPDIIAVDELGGERDDLAVDRIVTCGVRLLATAHAGSMEQLWQQRRHRVWMERQIFQRYVFLKKMPDGSRRFFIYNEKGERMC</sequence>
<dbReference type="Proteomes" id="UP000823912">
    <property type="component" value="Unassembled WGS sequence"/>
</dbReference>
<dbReference type="PANTHER" id="PTHR20953">
    <property type="entry name" value="KINASE-RELATED"/>
    <property type="match status" value="1"/>
</dbReference>
<keyword evidence="2" id="KW-0067">ATP-binding</keyword>
<evidence type="ECO:0000259" key="3">
    <source>
        <dbReference type="Pfam" id="PF19568"/>
    </source>
</evidence>
<evidence type="ECO:0000313" key="5">
    <source>
        <dbReference type="Proteomes" id="UP000823912"/>
    </source>
</evidence>
<evidence type="ECO:0000313" key="4">
    <source>
        <dbReference type="EMBL" id="HIR70282.1"/>
    </source>
</evidence>
<dbReference type="GO" id="GO:0005524">
    <property type="term" value="F:ATP binding"/>
    <property type="evidence" value="ECO:0007669"/>
    <property type="project" value="UniProtKB-KW"/>
</dbReference>
<dbReference type="InterPro" id="IPR045735">
    <property type="entry name" value="Spore_III_AA_AAA+_ATPase"/>
</dbReference>
<evidence type="ECO:0000256" key="2">
    <source>
        <dbReference type="ARBA" id="ARBA00022840"/>
    </source>
</evidence>
<accession>A0A9D1E8F6</accession>
<reference evidence="4" key="2">
    <citation type="journal article" date="2021" name="PeerJ">
        <title>Extensive microbial diversity within the chicken gut microbiome revealed by metagenomics and culture.</title>
        <authorList>
            <person name="Gilroy R."/>
            <person name="Ravi A."/>
            <person name="Getino M."/>
            <person name="Pursley I."/>
            <person name="Horton D.L."/>
            <person name="Alikhan N.F."/>
            <person name="Baker D."/>
            <person name="Gharbi K."/>
            <person name="Hall N."/>
            <person name="Watson M."/>
            <person name="Adriaenssens E.M."/>
            <person name="Foster-Nyarko E."/>
            <person name="Jarju S."/>
            <person name="Secka A."/>
            <person name="Antonio M."/>
            <person name="Oren A."/>
            <person name="Chaudhuri R.R."/>
            <person name="La Ragione R."/>
            <person name="Hildebrand F."/>
            <person name="Pallen M.J."/>
        </authorList>
    </citation>
    <scope>NUCLEOTIDE SEQUENCE</scope>
    <source>
        <strain evidence="4">ChiSjej5B23-6657</strain>
    </source>
</reference>
<reference evidence="4" key="1">
    <citation type="submission" date="2020-10" db="EMBL/GenBank/DDBJ databases">
        <authorList>
            <person name="Gilroy R."/>
        </authorList>
    </citation>
    <scope>NUCLEOTIDE SEQUENCE</scope>
    <source>
        <strain evidence="4">ChiSjej5B23-6657</strain>
    </source>
</reference>
<comment type="caution">
    <text evidence="4">The sequence shown here is derived from an EMBL/GenBank/DDBJ whole genome shotgun (WGS) entry which is preliminary data.</text>
</comment>
<dbReference type="AlphaFoldDB" id="A0A9D1E8F6"/>
<keyword evidence="1" id="KW-0547">Nucleotide-binding</keyword>
<feature type="domain" description="Stage III sporulation protein AA AAA+ ATPase" evidence="3">
    <location>
        <begin position="1"/>
        <end position="298"/>
    </location>
</feature>
<name>A0A9D1E8F6_9FIRM</name>
<proteinExistence type="predicted"/>
<evidence type="ECO:0000256" key="1">
    <source>
        <dbReference type="ARBA" id="ARBA00022741"/>
    </source>
</evidence>
<dbReference type="Gene3D" id="3.40.50.300">
    <property type="entry name" value="P-loop containing nucleotide triphosphate hydrolases"/>
    <property type="match status" value="1"/>
</dbReference>
<dbReference type="Pfam" id="PF19568">
    <property type="entry name" value="Spore_III_AA"/>
    <property type="match status" value="1"/>
</dbReference>
<dbReference type="SUPFAM" id="SSF52540">
    <property type="entry name" value="P-loop containing nucleoside triphosphate hydrolases"/>
    <property type="match status" value="1"/>
</dbReference>
<dbReference type="EMBL" id="DVHM01000050">
    <property type="protein sequence ID" value="HIR70282.1"/>
    <property type="molecule type" value="Genomic_DNA"/>
</dbReference>
<organism evidence="4 5">
    <name type="scientific">Candidatus Pullilachnospira gallistercoris</name>
    <dbReference type="NCBI Taxonomy" id="2840911"/>
    <lineage>
        <taxon>Bacteria</taxon>
        <taxon>Bacillati</taxon>
        <taxon>Bacillota</taxon>
        <taxon>Clostridia</taxon>
        <taxon>Lachnospirales</taxon>
        <taxon>Lachnospiraceae</taxon>
        <taxon>Lachnospiraceae incertae sedis</taxon>
        <taxon>Candidatus Pullilachnospira</taxon>
    </lineage>
</organism>
<protein>
    <submittedName>
        <fullName evidence="4">Stage III sporulation protein AA</fullName>
    </submittedName>
</protein>
<dbReference type="PANTHER" id="PTHR20953:SF3">
    <property type="entry name" value="P-LOOP CONTAINING NUCLEOSIDE TRIPHOSPHATE HYDROLASES SUPERFAMILY PROTEIN"/>
    <property type="match status" value="1"/>
</dbReference>
<dbReference type="InterPro" id="IPR027417">
    <property type="entry name" value="P-loop_NTPase"/>
</dbReference>